<comment type="caution">
    <text evidence="7">The sequence shown here is derived from an EMBL/GenBank/DDBJ whole genome shotgun (WGS) entry which is preliminary data.</text>
</comment>
<proteinExistence type="predicted"/>
<dbReference type="SUPFAM" id="SSF103473">
    <property type="entry name" value="MFS general substrate transporter"/>
    <property type="match status" value="1"/>
</dbReference>
<evidence type="ECO:0000256" key="5">
    <source>
        <dbReference type="SAM" id="Phobius"/>
    </source>
</evidence>
<dbReference type="STRING" id="1202772.A0A1V9Z5G1"/>
<dbReference type="Pfam" id="PF00083">
    <property type="entry name" value="Sugar_tr"/>
    <property type="match status" value="1"/>
</dbReference>
<feature type="transmembrane region" description="Helical" evidence="5">
    <location>
        <begin position="406"/>
        <end position="429"/>
    </location>
</feature>
<dbReference type="Pfam" id="PF07690">
    <property type="entry name" value="MFS_1"/>
    <property type="match status" value="1"/>
</dbReference>
<evidence type="ECO:0000256" key="2">
    <source>
        <dbReference type="ARBA" id="ARBA00022692"/>
    </source>
</evidence>
<dbReference type="GO" id="GO:0022857">
    <property type="term" value="F:transmembrane transporter activity"/>
    <property type="evidence" value="ECO:0007669"/>
    <property type="project" value="InterPro"/>
</dbReference>
<feature type="domain" description="Major facilitator superfamily (MFS) profile" evidence="6">
    <location>
        <begin position="22"/>
        <end position="460"/>
    </location>
</feature>
<evidence type="ECO:0000256" key="4">
    <source>
        <dbReference type="ARBA" id="ARBA00023136"/>
    </source>
</evidence>
<reference evidence="7 8" key="1">
    <citation type="journal article" date="2014" name="Genome Biol. Evol.">
        <title>The secreted proteins of Achlya hypogyna and Thraustotheca clavata identify the ancestral oomycete secretome and reveal gene acquisitions by horizontal gene transfer.</title>
        <authorList>
            <person name="Misner I."/>
            <person name="Blouin N."/>
            <person name="Leonard G."/>
            <person name="Richards T.A."/>
            <person name="Lane C.E."/>
        </authorList>
    </citation>
    <scope>NUCLEOTIDE SEQUENCE [LARGE SCALE GENOMIC DNA]</scope>
    <source>
        <strain evidence="7 8">ATCC 48635</strain>
    </source>
</reference>
<dbReference type="PANTHER" id="PTHR23524:SF1">
    <property type="entry name" value="MRH DOMAIN-CONTAINING PROTEIN-RELATED"/>
    <property type="match status" value="1"/>
</dbReference>
<dbReference type="InterPro" id="IPR011701">
    <property type="entry name" value="MFS"/>
</dbReference>
<organism evidence="7 8">
    <name type="scientific">Achlya hypogyna</name>
    <name type="common">Oomycete</name>
    <name type="synonym">Protoachlya hypogyna</name>
    <dbReference type="NCBI Taxonomy" id="1202772"/>
    <lineage>
        <taxon>Eukaryota</taxon>
        <taxon>Sar</taxon>
        <taxon>Stramenopiles</taxon>
        <taxon>Oomycota</taxon>
        <taxon>Saprolegniomycetes</taxon>
        <taxon>Saprolegniales</taxon>
        <taxon>Achlyaceae</taxon>
        <taxon>Achlya</taxon>
    </lineage>
</organism>
<dbReference type="Proteomes" id="UP000243579">
    <property type="component" value="Unassembled WGS sequence"/>
</dbReference>
<keyword evidence="2 5" id="KW-0812">Transmembrane</keyword>
<dbReference type="OrthoDB" id="18110at2759"/>
<evidence type="ECO:0000313" key="7">
    <source>
        <dbReference type="EMBL" id="OQR93147.1"/>
    </source>
</evidence>
<keyword evidence="4 5" id="KW-0472">Membrane</keyword>
<feature type="transmembrane region" description="Helical" evidence="5">
    <location>
        <begin position="160"/>
        <end position="180"/>
    </location>
</feature>
<dbReference type="Gene3D" id="1.20.1250.20">
    <property type="entry name" value="MFS general substrate transporter like domains"/>
    <property type="match status" value="2"/>
</dbReference>
<dbReference type="PANTHER" id="PTHR23524">
    <property type="entry name" value="TRANSPORTER, PUTATIVE (AFU_ORTHOLOGUE AFUA_8G04850)-RELATED"/>
    <property type="match status" value="1"/>
</dbReference>
<evidence type="ECO:0000313" key="8">
    <source>
        <dbReference type="Proteomes" id="UP000243579"/>
    </source>
</evidence>
<feature type="transmembrane region" description="Helical" evidence="5">
    <location>
        <begin position="25"/>
        <end position="47"/>
    </location>
</feature>
<keyword evidence="3 5" id="KW-1133">Transmembrane helix</keyword>
<gene>
    <name evidence="7" type="ORF">ACHHYP_02857</name>
</gene>
<evidence type="ECO:0000256" key="1">
    <source>
        <dbReference type="ARBA" id="ARBA00004141"/>
    </source>
</evidence>
<feature type="transmembrane region" description="Helical" evidence="5">
    <location>
        <begin position="267"/>
        <end position="285"/>
    </location>
</feature>
<dbReference type="GO" id="GO:0016020">
    <property type="term" value="C:membrane"/>
    <property type="evidence" value="ECO:0007669"/>
    <property type="project" value="UniProtKB-SubCell"/>
</dbReference>
<dbReference type="EMBL" id="JNBR01000426">
    <property type="protein sequence ID" value="OQR93147.1"/>
    <property type="molecule type" value="Genomic_DNA"/>
</dbReference>
<feature type="transmembrane region" description="Helical" evidence="5">
    <location>
        <begin position="344"/>
        <end position="364"/>
    </location>
</feature>
<dbReference type="InterPro" id="IPR005828">
    <property type="entry name" value="MFS_sugar_transport-like"/>
</dbReference>
<protein>
    <recommendedName>
        <fullName evidence="6">Major facilitator superfamily (MFS) profile domain-containing protein</fullName>
    </recommendedName>
</protein>
<evidence type="ECO:0000259" key="6">
    <source>
        <dbReference type="PROSITE" id="PS50850"/>
    </source>
</evidence>
<comment type="subcellular location">
    <subcellularLocation>
        <location evidence="1">Membrane</location>
        <topology evidence="1">Multi-pass membrane protein</topology>
    </subcellularLocation>
</comment>
<keyword evidence="8" id="KW-1185">Reference proteome</keyword>
<sequence>MLYATAETRTWKFLKLVSLKENVTALNFVAFVLASGLAICMYVFLSSTQGFVLGDILGVPSARLGDISGNLTLFDECVSLVMVYAWGVYSDRIGRNGIYGLGFVLIGAGLVAYPYATSYNSDLIVYRALYAVGAAATSSMLTAVLADYAAESDRGKVSGLVGLMSGVGALLAVFVFLPLPTKFASAVEGLRISYAVVGGFAVLFGLFLFFALRPKAVNDAALLSQAHGIAPLEPSKPVETPSFVAGFKAGIAAAKDGKVLLGYMGSFLARGDTIIITIFLPLWVYKYYIEHHLCTATDVNSPDIKDDCRKAYIVASIVGGVVQTAALVSAPVFGYIGDRVYRPLVVLASTIIGGIGYFWLYLSTDPTAPIMYLVAVVVGIGEMGIVVSSLSLVTSKAIPCQLRGSVSGAYSFFGTIGILITSKLGGYLFDHWTSTAPFFIMAVGNVICAVVAIGVMLQDLRRAQAIATEERTPLLQSLQKMQLEQDELRLLH</sequence>
<accession>A0A1V9Z5G1</accession>
<feature type="transmembrane region" description="Helical" evidence="5">
    <location>
        <begin position="311"/>
        <end position="337"/>
    </location>
</feature>
<dbReference type="AlphaFoldDB" id="A0A1V9Z5G1"/>
<feature type="transmembrane region" description="Helical" evidence="5">
    <location>
        <begin position="435"/>
        <end position="457"/>
    </location>
</feature>
<dbReference type="PROSITE" id="PS50850">
    <property type="entry name" value="MFS"/>
    <property type="match status" value="1"/>
</dbReference>
<feature type="transmembrane region" description="Helical" evidence="5">
    <location>
        <begin position="98"/>
        <end position="116"/>
    </location>
</feature>
<dbReference type="InterPro" id="IPR036259">
    <property type="entry name" value="MFS_trans_sf"/>
</dbReference>
<feature type="transmembrane region" description="Helical" evidence="5">
    <location>
        <begin position="128"/>
        <end position="148"/>
    </location>
</feature>
<feature type="transmembrane region" description="Helical" evidence="5">
    <location>
        <begin position="370"/>
        <end position="394"/>
    </location>
</feature>
<evidence type="ECO:0000256" key="3">
    <source>
        <dbReference type="ARBA" id="ARBA00022989"/>
    </source>
</evidence>
<name>A0A1V9Z5G1_ACHHY</name>
<dbReference type="InterPro" id="IPR020846">
    <property type="entry name" value="MFS_dom"/>
</dbReference>
<feature type="transmembrane region" description="Helical" evidence="5">
    <location>
        <begin position="192"/>
        <end position="212"/>
    </location>
</feature>
<feature type="transmembrane region" description="Helical" evidence="5">
    <location>
        <begin position="67"/>
        <end position="86"/>
    </location>
</feature>